<dbReference type="SUPFAM" id="SSF55331">
    <property type="entry name" value="Tautomerase/MIF"/>
    <property type="match status" value="1"/>
</dbReference>
<gene>
    <name evidence="4" type="ORF">HF519_01510</name>
</gene>
<name>A0A848DCH3_9PSEU</name>
<dbReference type="PANTHER" id="PTHR35530:SF1">
    <property type="entry name" value="2-HYDROXYMUCONATE TAUTOMERASE"/>
    <property type="match status" value="1"/>
</dbReference>
<keyword evidence="5" id="KW-1185">Reference proteome</keyword>
<accession>A0A848DCH3</accession>
<dbReference type="Proteomes" id="UP000586918">
    <property type="component" value="Unassembled WGS sequence"/>
</dbReference>
<reference evidence="4 5" key="1">
    <citation type="submission" date="2020-04" db="EMBL/GenBank/DDBJ databases">
        <authorList>
            <person name="Klaysubun C."/>
            <person name="Duangmal K."/>
            <person name="Lipun K."/>
        </authorList>
    </citation>
    <scope>NUCLEOTIDE SEQUENCE [LARGE SCALE GENOMIC DNA]</scope>
    <source>
        <strain evidence="4 5">DSM 45300</strain>
    </source>
</reference>
<dbReference type="InterPro" id="IPR004370">
    <property type="entry name" value="4-OT-like_dom"/>
</dbReference>
<dbReference type="Pfam" id="PF01361">
    <property type="entry name" value="Tautomerase"/>
    <property type="match status" value="1"/>
</dbReference>
<evidence type="ECO:0000256" key="1">
    <source>
        <dbReference type="ARBA" id="ARBA00006723"/>
    </source>
</evidence>
<protein>
    <submittedName>
        <fullName evidence="4">4-oxalocrotonate tautomerase</fullName>
    </submittedName>
</protein>
<comment type="caution">
    <text evidence="4">The sequence shown here is derived from an EMBL/GenBank/DDBJ whole genome shotgun (WGS) entry which is preliminary data.</text>
</comment>
<dbReference type="InterPro" id="IPR014347">
    <property type="entry name" value="Tautomerase/MIF_sf"/>
</dbReference>
<dbReference type="Gene3D" id="3.30.429.10">
    <property type="entry name" value="Macrophage Migration Inhibitory Factor"/>
    <property type="match status" value="2"/>
</dbReference>
<dbReference type="PANTHER" id="PTHR35530">
    <property type="entry name" value="TAUTOMERASE-RELATED"/>
    <property type="match status" value="1"/>
</dbReference>
<evidence type="ECO:0000256" key="2">
    <source>
        <dbReference type="ARBA" id="ARBA00023235"/>
    </source>
</evidence>
<dbReference type="EMBL" id="JAAXKZ010000003">
    <property type="protein sequence ID" value="NMH90291.1"/>
    <property type="molecule type" value="Genomic_DNA"/>
</dbReference>
<dbReference type="AlphaFoldDB" id="A0A848DCH3"/>
<evidence type="ECO:0000313" key="5">
    <source>
        <dbReference type="Proteomes" id="UP000586918"/>
    </source>
</evidence>
<proteinExistence type="inferred from homology"/>
<evidence type="ECO:0000259" key="3">
    <source>
        <dbReference type="Pfam" id="PF01361"/>
    </source>
</evidence>
<keyword evidence="2" id="KW-0413">Isomerase</keyword>
<sequence>MPIVTVHLVEGQHTLAQHERLLTELSARYAQVLDSPIERVRALITLHGPQEWATAGVPAAATPAPAPYFTALVLEGRPVEQRQRLLAEFTDIIVEVLGVERGAVRGRIIRIDPEDWGIGGVPAGAARRAEIEARAGRSAGESRVPS</sequence>
<evidence type="ECO:0000313" key="4">
    <source>
        <dbReference type="EMBL" id="NMH90291.1"/>
    </source>
</evidence>
<dbReference type="RefSeq" id="WP_169409791.1">
    <property type="nucleotide sequence ID" value="NZ_JAAXKZ010000003.1"/>
</dbReference>
<comment type="similarity">
    <text evidence="1">Belongs to the 4-oxalocrotonate tautomerase family.</text>
</comment>
<feature type="domain" description="4-oxalocrotonate tautomerase-like" evidence="3">
    <location>
        <begin position="73"/>
        <end position="124"/>
    </location>
</feature>
<organism evidence="4 5">
    <name type="scientific">Pseudonocardia bannensis</name>
    <dbReference type="NCBI Taxonomy" id="630973"/>
    <lineage>
        <taxon>Bacteria</taxon>
        <taxon>Bacillati</taxon>
        <taxon>Actinomycetota</taxon>
        <taxon>Actinomycetes</taxon>
        <taxon>Pseudonocardiales</taxon>
        <taxon>Pseudonocardiaceae</taxon>
        <taxon>Pseudonocardia</taxon>
    </lineage>
</organism>
<dbReference type="GO" id="GO:0016853">
    <property type="term" value="F:isomerase activity"/>
    <property type="evidence" value="ECO:0007669"/>
    <property type="project" value="UniProtKB-KW"/>
</dbReference>